<dbReference type="Proteomes" id="UP000660339">
    <property type="component" value="Unassembled WGS sequence"/>
</dbReference>
<dbReference type="EMBL" id="BONJ01000043">
    <property type="protein sequence ID" value="GIG18744.1"/>
    <property type="molecule type" value="Genomic_DNA"/>
</dbReference>
<keyword evidence="2" id="KW-1185">Reference proteome</keyword>
<reference evidence="1" key="1">
    <citation type="submission" date="2021-01" db="EMBL/GenBank/DDBJ databases">
        <title>Whole genome shotgun sequence of Catellatospora methionotrophica NBRC 14553.</title>
        <authorList>
            <person name="Komaki H."/>
            <person name="Tamura T."/>
        </authorList>
    </citation>
    <scope>NUCLEOTIDE SEQUENCE</scope>
    <source>
        <strain evidence="1">NBRC 14553</strain>
    </source>
</reference>
<dbReference type="RefSeq" id="WP_166387226.1">
    <property type="nucleotide sequence ID" value="NZ_BAAATT010000018.1"/>
</dbReference>
<comment type="caution">
    <text evidence="1">The sequence shown here is derived from an EMBL/GenBank/DDBJ whole genome shotgun (WGS) entry which is preliminary data.</text>
</comment>
<accession>A0A8J3LND6</accession>
<evidence type="ECO:0000313" key="1">
    <source>
        <dbReference type="EMBL" id="GIG18744.1"/>
    </source>
</evidence>
<name>A0A8J3LND6_9ACTN</name>
<protein>
    <submittedName>
        <fullName evidence="1">Uncharacterized protein</fullName>
    </submittedName>
</protein>
<dbReference type="AlphaFoldDB" id="A0A8J3LND6"/>
<gene>
    <name evidence="1" type="ORF">Cme02nite_70760</name>
</gene>
<organism evidence="1 2">
    <name type="scientific">Catellatospora methionotrophica</name>
    <dbReference type="NCBI Taxonomy" id="121620"/>
    <lineage>
        <taxon>Bacteria</taxon>
        <taxon>Bacillati</taxon>
        <taxon>Actinomycetota</taxon>
        <taxon>Actinomycetes</taxon>
        <taxon>Micromonosporales</taxon>
        <taxon>Micromonosporaceae</taxon>
        <taxon>Catellatospora</taxon>
    </lineage>
</organism>
<evidence type="ECO:0000313" key="2">
    <source>
        <dbReference type="Proteomes" id="UP000660339"/>
    </source>
</evidence>
<sequence>MTADTTDQPRLNASHRVGLLLRLTRWTAAFLRGPEPQAPPERTSARSRLPISISVPAQGHAFHFRIHATFRWQGETMHQDELTALAQETATAVRRELTEIALDLGPKYPPHRAHDLEVELNRAANSTRHWQYELQGKRYRCRPILRVELDDRVKQHVEEYWHRRVQMECEHEAEIRRTELAQELSARWLGVLEQLTSHRFAAAAARLTEAELAEVITTIVTEQKDAVERLQTLLDSTLRNSSDLGAYERAEALDVLLEQLRQQASSSAVPKTTGAS</sequence>
<proteinExistence type="predicted"/>